<dbReference type="SMART" id="SM00355">
    <property type="entry name" value="ZnF_C2H2"/>
    <property type="match status" value="3"/>
</dbReference>
<accession>G2QYK6</accession>
<dbReference type="PROSITE" id="PS50157">
    <property type="entry name" value="ZINC_FINGER_C2H2_2"/>
    <property type="match status" value="1"/>
</dbReference>
<evidence type="ECO:0000259" key="3">
    <source>
        <dbReference type="PROSITE" id="PS50157"/>
    </source>
</evidence>
<dbReference type="PROSITE" id="PS00028">
    <property type="entry name" value="ZINC_FINGER_C2H2_1"/>
    <property type="match status" value="1"/>
</dbReference>
<evidence type="ECO:0000313" key="4">
    <source>
        <dbReference type="EMBL" id="AEO65394.1"/>
    </source>
</evidence>
<feature type="compositionally biased region" description="Polar residues" evidence="2">
    <location>
        <begin position="361"/>
        <end position="371"/>
    </location>
</feature>
<dbReference type="RefSeq" id="XP_003651730.1">
    <property type="nucleotide sequence ID" value="XM_003651682.1"/>
</dbReference>
<dbReference type="AlphaFoldDB" id="G2QYK6"/>
<feature type="domain" description="C2H2-type" evidence="3">
    <location>
        <begin position="489"/>
        <end position="519"/>
    </location>
</feature>
<keyword evidence="1" id="KW-0863">Zinc-finger</keyword>
<feature type="region of interest" description="Disordered" evidence="2">
    <location>
        <begin position="226"/>
        <end position="261"/>
    </location>
</feature>
<keyword evidence="1" id="KW-0479">Metal-binding</keyword>
<dbReference type="eggNOG" id="ENOG502QQV3">
    <property type="taxonomic scope" value="Eukaryota"/>
</dbReference>
<reference evidence="4 5" key="1">
    <citation type="journal article" date="2011" name="Nat. Biotechnol.">
        <title>Comparative genomic analysis of the thermophilic biomass-degrading fungi Myceliophthora thermophila and Thielavia terrestris.</title>
        <authorList>
            <person name="Berka R.M."/>
            <person name="Grigoriev I.V."/>
            <person name="Otillar R."/>
            <person name="Salamov A."/>
            <person name="Grimwood J."/>
            <person name="Reid I."/>
            <person name="Ishmael N."/>
            <person name="John T."/>
            <person name="Darmond C."/>
            <person name="Moisan M.-C."/>
            <person name="Henrissat B."/>
            <person name="Coutinho P.M."/>
            <person name="Lombard V."/>
            <person name="Natvig D.O."/>
            <person name="Lindquist E."/>
            <person name="Schmutz J."/>
            <person name="Lucas S."/>
            <person name="Harris P."/>
            <person name="Powlowski J."/>
            <person name="Bellemare A."/>
            <person name="Taylor D."/>
            <person name="Butler G."/>
            <person name="de Vries R.P."/>
            <person name="Allijn I.E."/>
            <person name="van den Brink J."/>
            <person name="Ushinsky S."/>
            <person name="Storms R."/>
            <person name="Powell A.J."/>
            <person name="Paulsen I.T."/>
            <person name="Elbourne L.D.H."/>
            <person name="Baker S.E."/>
            <person name="Magnuson J."/>
            <person name="LaBoissiere S."/>
            <person name="Clutterbuck A.J."/>
            <person name="Martinez D."/>
            <person name="Wogulis M."/>
            <person name="de Leon A.L."/>
            <person name="Rey M.W."/>
            <person name="Tsang A."/>
        </authorList>
    </citation>
    <scope>NUCLEOTIDE SEQUENCE [LARGE SCALE GENOMIC DNA]</scope>
    <source>
        <strain evidence="5">ATCC 38088 / NRRL 8126</strain>
    </source>
</reference>
<dbReference type="EMBL" id="CP003010">
    <property type="protein sequence ID" value="AEO65394.1"/>
    <property type="molecule type" value="Genomic_DNA"/>
</dbReference>
<dbReference type="KEGG" id="ttt:THITE_2112328"/>
<dbReference type="Gene3D" id="3.30.160.60">
    <property type="entry name" value="Classic Zinc Finger"/>
    <property type="match status" value="1"/>
</dbReference>
<feature type="region of interest" description="Disordered" evidence="2">
    <location>
        <begin position="132"/>
        <end position="154"/>
    </location>
</feature>
<name>G2QYK6_THETT</name>
<dbReference type="HOGENOM" id="CLU_036323_0_0_1"/>
<proteinExistence type="predicted"/>
<dbReference type="InterPro" id="IPR013087">
    <property type="entry name" value="Znf_C2H2_type"/>
</dbReference>
<dbReference type="OrthoDB" id="5560627at2759"/>
<feature type="region of interest" description="Disordered" evidence="2">
    <location>
        <begin position="281"/>
        <end position="375"/>
    </location>
</feature>
<keyword evidence="5" id="KW-1185">Reference proteome</keyword>
<evidence type="ECO:0000256" key="2">
    <source>
        <dbReference type="SAM" id="MobiDB-lite"/>
    </source>
</evidence>
<feature type="compositionally biased region" description="Polar residues" evidence="2">
    <location>
        <begin position="231"/>
        <end position="244"/>
    </location>
</feature>
<dbReference type="GeneID" id="11514786"/>
<feature type="region of interest" description="Disordered" evidence="2">
    <location>
        <begin position="405"/>
        <end position="449"/>
    </location>
</feature>
<gene>
    <name evidence="4" type="ORF">THITE_2112328</name>
</gene>
<protein>
    <recommendedName>
        <fullName evidence="3">C2H2-type domain-containing protein</fullName>
    </recommendedName>
</protein>
<dbReference type="GO" id="GO:0008270">
    <property type="term" value="F:zinc ion binding"/>
    <property type="evidence" value="ECO:0007669"/>
    <property type="project" value="UniProtKB-KW"/>
</dbReference>
<organism evidence="4 5">
    <name type="scientific">Thermothielavioides terrestris (strain ATCC 38088 / NRRL 8126)</name>
    <name type="common">Thielavia terrestris</name>
    <dbReference type="NCBI Taxonomy" id="578455"/>
    <lineage>
        <taxon>Eukaryota</taxon>
        <taxon>Fungi</taxon>
        <taxon>Dikarya</taxon>
        <taxon>Ascomycota</taxon>
        <taxon>Pezizomycotina</taxon>
        <taxon>Sordariomycetes</taxon>
        <taxon>Sordariomycetidae</taxon>
        <taxon>Sordariales</taxon>
        <taxon>Chaetomiaceae</taxon>
        <taxon>Thermothielavioides</taxon>
        <taxon>Thermothielavioides terrestris</taxon>
    </lineage>
</organism>
<evidence type="ECO:0000313" key="5">
    <source>
        <dbReference type="Proteomes" id="UP000008181"/>
    </source>
</evidence>
<dbReference type="Proteomes" id="UP000008181">
    <property type="component" value="Chromosome 2"/>
</dbReference>
<feature type="compositionally biased region" description="Low complexity" evidence="2">
    <location>
        <begin position="426"/>
        <end position="437"/>
    </location>
</feature>
<sequence>MLGPARYEEKVITNGTTARMVLVFLRELLEQLPAGEQVQQSYGCPMTKCHRTFSAPLQVIQHLLSCPELLNGEFDCDKCNTWHSFPTNEKDWAQWTGWRSPTSPHPIQRKRSLGSKMKETFALRKKDASRKQNSVFDPHFKGTYPMDTRPSTAASETPSMAFASRAFEQHGVFPAQPEQRLDFSALQKPMSPNGLLDVSDSMFWSGLNASDLPSTVSSVAISSAADESPSEPFSQNTSQTTLFSSGLGPYQSPTSAARDSSKTLEARPFIFATQPPFGPALTSLPAHPPSVSAMSLDDPAPANQAPLSPAELGQTATNGGQAWWDPKVDVETTRATPPSSGPGQGPCFPLQTPIESILPGSVNSGLSSPTSPCEDGPPYYQMAPAAAPPISRALSHESMHTGITTVFGTPTPEGGARGALSPHGENNNNNSNSNNNNAQRSVTVPPKALPESSVEDLVCDECQWKPRGVKENLKGYLRKHKNTHKGVRLACDVPGCVKTFSRLDNLKKHKKDKHGIEDTGSAVAAKRATGDLAKRMEEGAETKRPATVESEIRGPTEDYSMLWPALHF</sequence>
<keyword evidence="1" id="KW-0862">Zinc</keyword>
<evidence type="ECO:0000256" key="1">
    <source>
        <dbReference type="PROSITE-ProRule" id="PRU00042"/>
    </source>
</evidence>